<gene>
    <name evidence="1" type="ORF">EPI10_033826</name>
</gene>
<keyword evidence="2" id="KW-1185">Reference proteome</keyword>
<keyword evidence="1" id="KW-0548">Nucleotidyltransferase</keyword>
<name>A0A5B6X9P7_9ROSI</name>
<organism evidence="1 2">
    <name type="scientific">Gossypium australe</name>
    <dbReference type="NCBI Taxonomy" id="47621"/>
    <lineage>
        <taxon>Eukaryota</taxon>
        <taxon>Viridiplantae</taxon>
        <taxon>Streptophyta</taxon>
        <taxon>Embryophyta</taxon>
        <taxon>Tracheophyta</taxon>
        <taxon>Spermatophyta</taxon>
        <taxon>Magnoliopsida</taxon>
        <taxon>eudicotyledons</taxon>
        <taxon>Gunneridae</taxon>
        <taxon>Pentapetalae</taxon>
        <taxon>rosids</taxon>
        <taxon>malvids</taxon>
        <taxon>Malvales</taxon>
        <taxon>Malvaceae</taxon>
        <taxon>Malvoideae</taxon>
        <taxon>Gossypium</taxon>
    </lineage>
</organism>
<dbReference type="EMBL" id="SMMG02000001">
    <property type="protein sequence ID" value="KAA3490346.1"/>
    <property type="molecule type" value="Genomic_DNA"/>
</dbReference>
<keyword evidence="1" id="KW-0808">Transferase</keyword>
<evidence type="ECO:0000313" key="1">
    <source>
        <dbReference type="EMBL" id="KAA3490346.1"/>
    </source>
</evidence>
<dbReference type="AlphaFoldDB" id="A0A5B6X9P7"/>
<dbReference type="OrthoDB" id="1743666at2759"/>
<accession>A0A5B6X9P7</accession>
<dbReference type="Proteomes" id="UP000325315">
    <property type="component" value="Unassembled WGS sequence"/>
</dbReference>
<dbReference type="GO" id="GO:0003964">
    <property type="term" value="F:RNA-directed DNA polymerase activity"/>
    <property type="evidence" value="ECO:0007669"/>
    <property type="project" value="UniProtKB-KW"/>
</dbReference>
<keyword evidence="1" id="KW-0695">RNA-directed DNA polymerase</keyword>
<comment type="caution">
    <text evidence="1">The sequence shown here is derived from an EMBL/GenBank/DDBJ whole genome shotgun (WGS) entry which is preliminary data.</text>
</comment>
<reference evidence="2" key="1">
    <citation type="journal article" date="2019" name="Plant Biotechnol. J.">
        <title>Genome sequencing of the Australian wild diploid species Gossypium australe highlights disease resistance and delayed gland morphogenesis.</title>
        <authorList>
            <person name="Cai Y."/>
            <person name="Cai X."/>
            <person name="Wang Q."/>
            <person name="Wang P."/>
            <person name="Zhang Y."/>
            <person name="Cai C."/>
            <person name="Xu Y."/>
            <person name="Wang K."/>
            <person name="Zhou Z."/>
            <person name="Wang C."/>
            <person name="Geng S."/>
            <person name="Li B."/>
            <person name="Dong Q."/>
            <person name="Hou Y."/>
            <person name="Wang H."/>
            <person name="Ai P."/>
            <person name="Liu Z."/>
            <person name="Yi F."/>
            <person name="Sun M."/>
            <person name="An G."/>
            <person name="Cheng J."/>
            <person name="Zhang Y."/>
            <person name="Shi Q."/>
            <person name="Xie Y."/>
            <person name="Shi X."/>
            <person name="Chang Y."/>
            <person name="Huang F."/>
            <person name="Chen Y."/>
            <person name="Hong S."/>
            <person name="Mi L."/>
            <person name="Sun Q."/>
            <person name="Zhang L."/>
            <person name="Zhou B."/>
            <person name="Peng R."/>
            <person name="Zhang X."/>
            <person name="Liu F."/>
        </authorList>
    </citation>
    <scope>NUCLEOTIDE SEQUENCE [LARGE SCALE GENOMIC DNA]</scope>
    <source>
        <strain evidence="2">cv. PA1801</strain>
    </source>
</reference>
<protein>
    <submittedName>
        <fullName evidence="1">Reverse transcriptase</fullName>
    </submittedName>
</protein>
<evidence type="ECO:0000313" key="2">
    <source>
        <dbReference type="Proteomes" id="UP000325315"/>
    </source>
</evidence>
<sequence>MKGAPISRARFSINHLFFADDSILFGDASREGAEAVRDVIKEYELISGQRVNFDKSLIYFGANVNHEAK</sequence>
<proteinExistence type="predicted"/>